<dbReference type="AlphaFoldDB" id="A0AAV4NWW8"/>
<evidence type="ECO:0000313" key="2">
    <source>
        <dbReference type="EMBL" id="GIX88461.1"/>
    </source>
</evidence>
<evidence type="ECO:0000256" key="1">
    <source>
        <dbReference type="SAM" id="MobiDB-lite"/>
    </source>
</evidence>
<feature type="region of interest" description="Disordered" evidence="1">
    <location>
        <begin position="1"/>
        <end position="24"/>
    </location>
</feature>
<comment type="caution">
    <text evidence="2">The sequence shown here is derived from an EMBL/GenBank/DDBJ whole genome shotgun (WGS) entry which is preliminary data.</text>
</comment>
<proteinExistence type="predicted"/>
<name>A0AAV4NWW8_CAEEX</name>
<dbReference type="Proteomes" id="UP001054945">
    <property type="component" value="Unassembled WGS sequence"/>
</dbReference>
<feature type="region of interest" description="Disordered" evidence="1">
    <location>
        <begin position="56"/>
        <end position="79"/>
    </location>
</feature>
<protein>
    <submittedName>
        <fullName evidence="2">Uncharacterized protein</fullName>
    </submittedName>
</protein>
<sequence length="79" mass="9097">MEKIRAKETGRLNEAAGTRDKRKHLISRSRKLQWMSNYLQNYSMLLRRSICSSSDVRFSSSSGLDDLITQSPEAFSPCR</sequence>
<evidence type="ECO:0000313" key="3">
    <source>
        <dbReference type="Proteomes" id="UP001054945"/>
    </source>
</evidence>
<dbReference type="EMBL" id="BPLR01003770">
    <property type="protein sequence ID" value="GIX88461.1"/>
    <property type="molecule type" value="Genomic_DNA"/>
</dbReference>
<accession>A0AAV4NWW8</accession>
<organism evidence="2 3">
    <name type="scientific">Caerostris extrusa</name>
    <name type="common">Bark spider</name>
    <name type="synonym">Caerostris bankana</name>
    <dbReference type="NCBI Taxonomy" id="172846"/>
    <lineage>
        <taxon>Eukaryota</taxon>
        <taxon>Metazoa</taxon>
        <taxon>Ecdysozoa</taxon>
        <taxon>Arthropoda</taxon>
        <taxon>Chelicerata</taxon>
        <taxon>Arachnida</taxon>
        <taxon>Araneae</taxon>
        <taxon>Araneomorphae</taxon>
        <taxon>Entelegynae</taxon>
        <taxon>Araneoidea</taxon>
        <taxon>Araneidae</taxon>
        <taxon>Caerostris</taxon>
    </lineage>
</organism>
<keyword evidence="3" id="KW-1185">Reference proteome</keyword>
<gene>
    <name evidence="2" type="ORF">CEXT_413621</name>
</gene>
<feature type="compositionally biased region" description="Basic and acidic residues" evidence="1">
    <location>
        <begin position="1"/>
        <end position="11"/>
    </location>
</feature>
<reference evidence="2 3" key="1">
    <citation type="submission" date="2021-06" db="EMBL/GenBank/DDBJ databases">
        <title>Caerostris extrusa draft genome.</title>
        <authorList>
            <person name="Kono N."/>
            <person name="Arakawa K."/>
        </authorList>
    </citation>
    <scope>NUCLEOTIDE SEQUENCE [LARGE SCALE GENOMIC DNA]</scope>
</reference>